<accession>A0AC34GB46</accession>
<sequence length="132" mass="15423">MELERMNEKMKQRLKDMEVLFISIEEELLAKNVELKDCNKKLLCSATAFQNQLLEKSVENLNLLNEITIVKERMNQLSKENEKFQALFDENVFLKADLTSFKAVLKRENEENEKLKAEKTRDGSTIKAHKAC</sequence>
<dbReference type="Proteomes" id="UP000887579">
    <property type="component" value="Unplaced"/>
</dbReference>
<reference evidence="2" key="1">
    <citation type="submission" date="2022-11" db="UniProtKB">
        <authorList>
            <consortium name="WormBaseParasite"/>
        </authorList>
    </citation>
    <scope>IDENTIFICATION</scope>
</reference>
<evidence type="ECO:0000313" key="2">
    <source>
        <dbReference type="WBParaSite" id="ES5_v2.g26839.t1"/>
    </source>
</evidence>
<dbReference type="WBParaSite" id="ES5_v2.g26839.t1">
    <property type="protein sequence ID" value="ES5_v2.g26839.t1"/>
    <property type="gene ID" value="ES5_v2.g26839"/>
</dbReference>
<name>A0AC34GB46_9BILA</name>
<proteinExistence type="predicted"/>
<organism evidence="1 2">
    <name type="scientific">Panagrolaimus sp. ES5</name>
    <dbReference type="NCBI Taxonomy" id="591445"/>
    <lineage>
        <taxon>Eukaryota</taxon>
        <taxon>Metazoa</taxon>
        <taxon>Ecdysozoa</taxon>
        <taxon>Nematoda</taxon>
        <taxon>Chromadorea</taxon>
        <taxon>Rhabditida</taxon>
        <taxon>Tylenchina</taxon>
        <taxon>Panagrolaimomorpha</taxon>
        <taxon>Panagrolaimoidea</taxon>
        <taxon>Panagrolaimidae</taxon>
        <taxon>Panagrolaimus</taxon>
    </lineage>
</organism>
<protein>
    <submittedName>
        <fullName evidence="2">Uncharacterized protein</fullName>
    </submittedName>
</protein>
<evidence type="ECO:0000313" key="1">
    <source>
        <dbReference type="Proteomes" id="UP000887579"/>
    </source>
</evidence>